<dbReference type="GeneID" id="6083777"/>
<sequence>MSARTVVFEGMGGIQWALESLNVSDLVVGGRYQASEIATKGKGMDRLVLELEFLWANGTLIVGKITECVDDPSDGRYGRHVMDKNGCSASPNGTGICPSDPSVDPSMTGTVRSPRKNWCSYLGYSTLKSLTLHLHGYPLLHQTFLPSLDMPDASSAESETCDSIPRDDRTNYKGIVRELISVWKSGLVTGKRP</sequence>
<gene>
    <name evidence="1" type="ORF">LACBIDRAFT_333474</name>
</gene>
<evidence type="ECO:0000313" key="1">
    <source>
        <dbReference type="EMBL" id="EDR01266.1"/>
    </source>
</evidence>
<evidence type="ECO:0000313" key="2">
    <source>
        <dbReference type="Proteomes" id="UP000001194"/>
    </source>
</evidence>
<dbReference type="RefSeq" id="XP_001888142.1">
    <property type="nucleotide sequence ID" value="XM_001888107.1"/>
</dbReference>
<dbReference type="HOGENOM" id="CLU_1409002_0_0_1"/>
<protein>
    <submittedName>
        <fullName evidence="1">Predicted protein</fullName>
    </submittedName>
</protein>
<name>B0DW15_LACBS</name>
<keyword evidence="2" id="KW-1185">Reference proteome</keyword>
<organism evidence="2">
    <name type="scientific">Laccaria bicolor (strain S238N-H82 / ATCC MYA-4686)</name>
    <name type="common">Bicoloured deceiver</name>
    <name type="synonym">Laccaria laccata var. bicolor</name>
    <dbReference type="NCBI Taxonomy" id="486041"/>
    <lineage>
        <taxon>Eukaryota</taxon>
        <taxon>Fungi</taxon>
        <taxon>Dikarya</taxon>
        <taxon>Basidiomycota</taxon>
        <taxon>Agaricomycotina</taxon>
        <taxon>Agaricomycetes</taxon>
        <taxon>Agaricomycetidae</taxon>
        <taxon>Agaricales</taxon>
        <taxon>Agaricineae</taxon>
        <taxon>Hydnangiaceae</taxon>
        <taxon>Laccaria</taxon>
    </lineage>
</organism>
<proteinExistence type="predicted"/>
<dbReference type="AlphaFoldDB" id="B0DW15"/>
<accession>B0DW15</accession>
<dbReference type="KEGG" id="lbc:LACBIDRAFT_333474"/>
<reference evidence="1 2" key="1">
    <citation type="journal article" date="2008" name="Nature">
        <title>The genome of Laccaria bicolor provides insights into mycorrhizal symbiosis.</title>
        <authorList>
            <person name="Martin F."/>
            <person name="Aerts A."/>
            <person name="Ahren D."/>
            <person name="Brun A."/>
            <person name="Danchin E.G.J."/>
            <person name="Duchaussoy F."/>
            <person name="Gibon J."/>
            <person name="Kohler A."/>
            <person name="Lindquist E."/>
            <person name="Pereda V."/>
            <person name="Salamov A."/>
            <person name="Shapiro H.J."/>
            <person name="Wuyts J."/>
            <person name="Blaudez D."/>
            <person name="Buee M."/>
            <person name="Brokstein P."/>
            <person name="Canbaeck B."/>
            <person name="Cohen D."/>
            <person name="Courty P.E."/>
            <person name="Coutinho P.M."/>
            <person name="Delaruelle C."/>
            <person name="Detter J.C."/>
            <person name="Deveau A."/>
            <person name="DiFazio S."/>
            <person name="Duplessis S."/>
            <person name="Fraissinet-Tachet L."/>
            <person name="Lucic E."/>
            <person name="Frey-Klett P."/>
            <person name="Fourrey C."/>
            <person name="Feussner I."/>
            <person name="Gay G."/>
            <person name="Grimwood J."/>
            <person name="Hoegger P.J."/>
            <person name="Jain P."/>
            <person name="Kilaru S."/>
            <person name="Labbe J."/>
            <person name="Lin Y.C."/>
            <person name="Legue V."/>
            <person name="Le Tacon F."/>
            <person name="Marmeisse R."/>
            <person name="Melayah D."/>
            <person name="Montanini B."/>
            <person name="Muratet M."/>
            <person name="Nehls U."/>
            <person name="Niculita-Hirzel H."/>
            <person name="Oudot-Le Secq M.P."/>
            <person name="Peter M."/>
            <person name="Quesneville H."/>
            <person name="Rajashekar B."/>
            <person name="Reich M."/>
            <person name="Rouhier N."/>
            <person name="Schmutz J."/>
            <person name="Yin T."/>
            <person name="Chalot M."/>
            <person name="Henrissat B."/>
            <person name="Kuees U."/>
            <person name="Lucas S."/>
            <person name="Van de Peer Y."/>
            <person name="Podila G.K."/>
            <person name="Polle A."/>
            <person name="Pukkila P.J."/>
            <person name="Richardson P.M."/>
            <person name="Rouze P."/>
            <person name="Sanders I.R."/>
            <person name="Stajich J.E."/>
            <person name="Tunlid A."/>
            <person name="Tuskan G."/>
            <person name="Grigoriev I.V."/>
        </authorList>
    </citation>
    <scope>NUCLEOTIDE SEQUENCE [LARGE SCALE GENOMIC DNA]</scope>
    <source>
        <strain evidence="2">S238N-H82 / ATCC MYA-4686</strain>
    </source>
</reference>
<dbReference type="Proteomes" id="UP000001194">
    <property type="component" value="Unassembled WGS sequence"/>
</dbReference>
<dbReference type="InParanoid" id="B0DW15"/>
<dbReference type="EMBL" id="DS547141">
    <property type="protein sequence ID" value="EDR01266.1"/>
    <property type="molecule type" value="Genomic_DNA"/>
</dbReference>